<dbReference type="AlphaFoldDB" id="A0A914Q5N0"/>
<protein>
    <submittedName>
        <fullName evidence="2">Uncharacterized protein</fullName>
    </submittedName>
</protein>
<evidence type="ECO:0000313" key="1">
    <source>
        <dbReference type="Proteomes" id="UP000887578"/>
    </source>
</evidence>
<organism evidence="1 2">
    <name type="scientific">Panagrolaimus davidi</name>
    <dbReference type="NCBI Taxonomy" id="227884"/>
    <lineage>
        <taxon>Eukaryota</taxon>
        <taxon>Metazoa</taxon>
        <taxon>Ecdysozoa</taxon>
        <taxon>Nematoda</taxon>
        <taxon>Chromadorea</taxon>
        <taxon>Rhabditida</taxon>
        <taxon>Tylenchina</taxon>
        <taxon>Panagrolaimomorpha</taxon>
        <taxon>Panagrolaimoidea</taxon>
        <taxon>Panagrolaimidae</taxon>
        <taxon>Panagrolaimus</taxon>
    </lineage>
</organism>
<keyword evidence="1" id="KW-1185">Reference proteome</keyword>
<evidence type="ECO:0000313" key="2">
    <source>
        <dbReference type="WBParaSite" id="PDA_v2.g24286.t1"/>
    </source>
</evidence>
<reference evidence="2" key="1">
    <citation type="submission" date="2022-11" db="UniProtKB">
        <authorList>
            <consortium name="WormBaseParasite"/>
        </authorList>
    </citation>
    <scope>IDENTIFICATION</scope>
</reference>
<dbReference type="Proteomes" id="UP000887578">
    <property type="component" value="Unplaced"/>
</dbReference>
<dbReference type="WBParaSite" id="PDA_v2.g24286.t1">
    <property type="protein sequence ID" value="PDA_v2.g24286.t1"/>
    <property type="gene ID" value="PDA_v2.g24286"/>
</dbReference>
<sequence length="291" mass="33660">MKNESNYKPINVYLHGKLDLNDDRNFDQLLRDISYCKDYAKTLRQSIPITNGYQKVTKINANDIIKLKDTIVRSFKYPMADMNLVLEYYQIVLDSFKDYRNAVFEIVAALKSLLDCAIQITQKFIYLNGYWFLLCDDESLLADAPPGTRFFISNGENDSTFYDIFEKEKFIFVTFNRLDLSENDLFYVVGDNTGNKSYGVVYSTADKMLCSWPSTRLFIEPCPCGVSTLCNYWICNKCKSFFFYHQKRPDFVSCKCYSVKLTTLQLHSSQKVCVDHGFIQLGEPTAFGGVF</sequence>
<proteinExistence type="predicted"/>
<name>A0A914Q5N0_9BILA</name>
<accession>A0A914Q5N0</accession>